<dbReference type="Gene3D" id="2.60.120.10">
    <property type="entry name" value="Jelly Rolls"/>
    <property type="match status" value="1"/>
</dbReference>
<evidence type="ECO:0000259" key="5">
    <source>
        <dbReference type="PROSITE" id="PS51063"/>
    </source>
</evidence>
<keyword evidence="1" id="KW-0805">Transcription regulation</keyword>
<sequence length="229" mass="24914">MTDLKSLLPENGWARLAGTGTAKTFSPREILLRQGYVDDHLILLLHGRVKVTWLGADGNEIVLAIRGSGDLIGEIALLSGQGHSANVSAIDRCATRLISSGEFNDAIRELDCEKAVMHHALSRLHENEIFRAELPTLPAEQRVLRTLLRLAVSPAARRRADPVEVPLDQAEFGRTVGLSRGHVSTDLGKLRSLGLIETCRGRILIHDMDALRRMSSGNPADSPSPVSDP</sequence>
<name>A0ABX8QQ31_9ACTN</name>
<keyword evidence="3" id="KW-0804">Transcription</keyword>
<dbReference type="Gene3D" id="1.10.10.10">
    <property type="entry name" value="Winged helix-like DNA-binding domain superfamily/Winged helix DNA-binding domain"/>
    <property type="match status" value="1"/>
</dbReference>
<keyword evidence="2" id="KW-0238">DNA-binding</keyword>
<dbReference type="Proteomes" id="UP001049518">
    <property type="component" value="Chromosome"/>
</dbReference>
<dbReference type="PROSITE" id="PS50042">
    <property type="entry name" value="CNMP_BINDING_3"/>
    <property type="match status" value="1"/>
</dbReference>
<dbReference type="PROSITE" id="PS51063">
    <property type="entry name" value="HTH_CRP_2"/>
    <property type="match status" value="1"/>
</dbReference>
<protein>
    <submittedName>
        <fullName evidence="6">Crp/Fnr family transcriptional regulator</fullName>
    </submittedName>
</protein>
<dbReference type="SUPFAM" id="SSF46785">
    <property type="entry name" value="Winged helix' DNA-binding domain"/>
    <property type="match status" value="1"/>
</dbReference>
<dbReference type="PANTHER" id="PTHR24567">
    <property type="entry name" value="CRP FAMILY TRANSCRIPTIONAL REGULATORY PROTEIN"/>
    <property type="match status" value="1"/>
</dbReference>
<dbReference type="InterPro" id="IPR012318">
    <property type="entry name" value="HTH_CRP"/>
</dbReference>
<dbReference type="SUPFAM" id="SSF51206">
    <property type="entry name" value="cAMP-binding domain-like"/>
    <property type="match status" value="1"/>
</dbReference>
<dbReference type="InterPro" id="IPR000595">
    <property type="entry name" value="cNMP-bd_dom"/>
</dbReference>
<dbReference type="SMART" id="SM00100">
    <property type="entry name" value="cNMP"/>
    <property type="match status" value="1"/>
</dbReference>
<gene>
    <name evidence="6" type="ORF">AGRA3207_001495</name>
</gene>
<proteinExistence type="predicted"/>
<dbReference type="Pfam" id="PF00027">
    <property type="entry name" value="cNMP_binding"/>
    <property type="match status" value="1"/>
</dbReference>
<dbReference type="RefSeq" id="WP_273700014.1">
    <property type="nucleotide sequence ID" value="NZ_CP059572.1"/>
</dbReference>
<dbReference type="EMBL" id="CP059572">
    <property type="protein sequence ID" value="QXJ20730.1"/>
    <property type="molecule type" value="Genomic_DNA"/>
</dbReference>
<evidence type="ECO:0000256" key="1">
    <source>
        <dbReference type="ARBA" id="ARBA00023015"/>
    </source>
</evidence>
<keyword evidence="7" id="KW-1185">Reference proteome</keyword>
<dbReference type="InterPro" id="IPR050397">
    <property type="entry name" value="Env_Response_Regulators"/>
</dbReference>
<dbReference type="CDD" id="cd00038">
    <property type="entry name" value="CAP_ED"/>
    <property type="match status" value="1"/>
</dbReference>
<accession>A0ABX8QQ31</accession>
<feature type="domain" description="HTH crp-type" evidence="5">
    <location>
        <begin position="137"/>
        <end position="209"/>
    </location>
</feature>
<evidence type="ECO:0000259" key="4">
    <source>
        <dbReference type="PROSITE" id="PS50042"/>
    </source>
</evidence>
<dbReference type="InterPro" id="IPR036388">
    <property type="entry name" value="WH-like_DNA-bd_sf"/>
</dbReference>
<dbReference type="InterPro" id="IPR014710">
    <property type="entry name" value="RmlC-like_jellyroll"/>
</dbReference>
<evidence type="ECO:0000313" key="7">
    <source>
        <dbReference type="Proteomes" id="UP001049518"/>
    </source>
</evidence>
<evidence type="ECO:0000313" key="6">
    <source>
        <dbReference type="EMBL" id="QXJ20730.1"/>
    </source>
</evidence>
<dbReference type="Pfam" id="PF13545">
    <property type="entry name" value="HTH_Crp_2"/>
    <property type="match status" value="1"/>
</dbReference>
<reference evidence="6" key="1">
    <citation type="submission" date="2020-07" db="EMBL/GenBank/DDBJ databases">
        <authorList>
            <person name="Tarantini F.S."/>
            <person name="Hong K.W."/>
            <person name="Chan K.G."/>
        </authorList>
    </citation>
    <scope>NUCLEOTIDE SEQUENCE</scope>
    <source>
        <strain evidence="6">32-07</strain>
    </source>
</reference>
<dbReference type="PANTHER" id="PTHR24567:SF74">
    <property type="entry name" value="HTH-TYPE TRANSCRIPTIONAL REGULATOR ARCR"/>
    <property type="match status" value="1"/>
</dbReference>
<dbReference type="InterPro" id="IPR036390">
    <property type="entry name" value="WH_DNA-bd_sf"/>
</dbReference>
<dbReference type="InterPro" id="IPR018490">
    <property type="entry name" value="cNMP-bd_dom_sf"/>
</dbReference>
<feature type="domain" description="Cyclic nucleotide-binding" evidence="4">
    <location>
        <begin position="4"/>
        <end position="107"/>
    </location>
</feature>
<evidence type="ECO:0000256" key="2">
    <source>
        <dbReference type="ARBA" id="ARBA00023125"/>
    </source>
</evidence>
<organism evidence="6 7">
    <name type="scientific">Actinomadura graeca</name>
    <dbReference type="NCBI Taxonomy" id="2750812"/>
    <lineage>
        <taxon>Bacteria</taxon>
        <taxon>Bacillati</taxon>
        <taxon>Actinomycetota</taxon>
        <taxon>Actinomycetes</taxon>
        <taxon>Streptosporangiales</taxon>
        <taxon>Thermomonosporaceae</taxon>
        <taxon>Actinomadura</taxon>
    </lineage>
</organism>
<evidence type="ECO:0000256" key="3">
    <source>
        <dbReference type="ARBA" id="ARBA00023163"/>
    </source>
</evidence>